<accession>A0ABN3PTJ4</accession>
<evidence type="ECO:0000256" key="1">
    <source>
        <dbReference type="SAM" id="MobiDB-lite"/>
    </source>
</evidence>
<name>A0ABN3PTJ4_9ACTN</name>
<dbReference type="RefSeq" id="WP_344562410.1">
    <property type="nucleotide sequence ID" value="NZ_BAAARJ010000003.1"/>
</dbReference>
<feature type="compositionally biased region" description="Polar residues" evidence="1">
    <location>
        <begin position="155"/>
        <end position="166"/>
    </location>
</feature>
<organism evidence="2 3">
    <name type="scientific">Streptomyces axinellae</name>
    <dbReference type="NCBI Taxonomy" id="552788"/>
    <lineage>
        <taxon>Bacteria</taxon>
        <taxon>Bacillati</taxon>
        <taxon>Actinomycetota</taxon>
        <taxon>Actinomycetes</taxon>
        <taxon>Kitasatosporales</taxon>
        <taxon>Streptomycetaceae</taxon>
        <taxon>Streptomyces</taxon>
    </lineage>
</organism>
<proteinExistence type="predicted"/>
<evidence type="ECO:0008006" key="4">
    <source>
        <dbReference type="Google" id="ProtNLM"/>
    </source>
</evidence>
<comment type="caution">
    <text evidence="2">The sequence shown here is derived from an EMBL/GenBank/DDBJ whole genome shotgun (WGS) entry which is preliminary data.</text>
</comment>
<feature type="compositionally biased region" description="Low complexity" evidence="1">
    <location>
        <begin position="124"/>
        <end position="137"/>
    </location>
</feature>
<evidence type="ECO:0000313" key="2">
    <source>
        <dbReference type="EMBL" id="GAA2597937.1"/>
    </source>
</evidence>
<keyword evidence="3" id="KW-1185">Reference proteome</keyword>
<evidence type="ECO:0000313" key="3">
    <source>
        <dbReference type="Proteomes" id="UP001501447"/>
    </source>
</evidence>
<dbReference type="Proteomes" id="UP001501447">
    <property type="component" value="Unassembled WGS sequence"/>
</dbReference>
<feature type="region of interest" description="Disordered" evidence="1">
    <location>
        <begin position="72"/>
        <end position="183"/>
    </location>
</feature>
<gene>
    <name evidence="2" type="ORF">GCM10009863_09140</name>
</gene>
<sequence>MNPADLNALSLKGAEYSENRDERIKLHLDKIRHMSSKYSLKDYAKEKGLNPRKVESWAKDDAYGELREAVSAHRNGDRLRRHPHKSAADPYAESRHAAEVRAASDTTARALGRRGPQSTIDRWMNMANAARAGNAGYPLGGAPGGTLPPNRERSASPQPVSTTPSPYRQRVEKDNQSRTPKRS</sequence>
<dbReference type="EMBL" id="BAAARJ010000003">
    <property type="protein sequence ID" value="GAA2597937.1"/>
    <property type="molecule type" value="Genomic_DNA"/>
</dbReference>
<protein>
    <recommendedName>
        <fullName evidence="4">Transposase</fullName>
    </recommendedName>
</protein>
<reference evidence="2 3" key="1">
    <citation type="journal article" date="2019" name="Int. J. Syst. Evol. Microbiol.">
        <title>The Global Catalogue of Microorganisms (GCM) 10K type strain sequencing project: providing services to taxonomists for standard genome sequencing and annotation.</title>
        <authorList>
            <consortium name="The Broad Institute Genomics Platform"/>
            <consortium name="The Broad Institute Genome Sequencing Center for Infectious Disease"/>
            <person name="Wu L."/>
            <person name="Ma J."/>
        </authorList>
    </citation>
    <scope>NUCLEOTIDE SEQUENCE [LARGE SCALE GENOMIC DNA]</scope>
    <source>
        <strain evidence="2 3">JCM 16373</strain>
    </source>
</reference>